<name>A0A157ZT15_9BURK</name>
<dbReference type="Proteomes" id="UP000054911">
    <property type="component" value="Unassembled WGS sequence"/>
</dbReference>
<keyword evidence="2" id="KW-1185">Reference proteome</keyword>
<dbReference type="OrthoDB" id="8441783at2"/>
<proteinExistence type="predicted"/>
<comment type="caution">
    <text evidence="1">The sequence shown here is derived from an EMBL/GenBank/DDBJ whole genome shotgun (WGS) entry which is preliminary data.</text>
</comment>
<dbReference type="RefSeq" id="WP_143327963.1">
    <property type="nucleotide sequence ID" value="NZ_FCOE02000003.1"/>
</dbReference>
<protein>
    <submittedName>
        <fullName evidence="1">Uncharacterized protein</fullName>
    </submittedName>
</protein>
<dbReference type="EMBL" id="FCOE02000003">
    <property type="protein sequence ID" value="SAK48684.1"/>
    <property type="molecule type" value="Genomic_DNA"/>
</dbReference>
<dbReference type="AlphaFoldDB" id="A0A157ZT15"/>
<sequence>MIDSLFFASYRDVYDALNSAPLRATREFLSKFLRERGYVVSGLSSRAELVDRVSSLTLSHQDLDVLMLQIDTTSRKDKTRSFTLDTQVDVGQLKLALDEVRKTRSGYNEQLTLVAKKGAAPYVTVDYLDLDYSKTSMRQKKFKDGKIEFFTEKGSLRVRYSASTRLEAVTTDLMEKLRVLTKTQPNRDQIELKGLDKASRTLFFKTLINAVKGYQFMDVMKVSVSAELDLSDADGDDEDDLDARVEAAQERKAIETELRSLLKRAAFEGQQLLVDDSLENFVGSDFFFYRVVWLSEKQGGNRVEFEALFDNPAKGTGFTYGVKSVYRLKKGTKKPVHCKGSVRPTAAEEAEHLADLEAASRAALDRTRQAIAKAQGGGDDES</sequence>
<dbReference type="STRING" id="1777141.AWB80_01254"/>
<gene>
    <name evidence="1" type="ORF">AWB80_01254</name>
</gene>
<evidence type="ECO:0000313" key="1">
    <source>
        <dbReference type="EMBL" id="SAK48684.1"/>
    </source>
</evidence>
<reference evidence="1" key="1">
    <citation type="submission" date="2016-01" db="EMBL/GenBank/DDBJ databases">
        <authorList>
            <person name="Peeters C."/>
        </authorList>
    </citation>
    <scope>NUCLEOTIDE SEQUENCE [LARGE SCALE GENOMIC DNA]</scope>
    <source>
        <strain evidence="1">LMG 29323</strain>
    </source>
</reference>
<accession>A0A157ZT15</accession>
<organism evidence="1 2">
    <name type="scientific">Caballeronia pedi</name>
    <dbReference type="NCBI Taxonomy" id="1777141"/>
    <lineage>
        <taxon>Bacteria</taxon>
        <taxon>Pseudomonadati</taxon>
        <taxon>Pseudomonadota</taxon>
        <taxon>Betaproteobacteria</taxon>
        <taxon>Burkholderiales</taxon>
        <taxon>Burkholderiaceae</taxon>
        <taxon>Caballeronia</taxon>
    </lineage>
</organism>
<evidence type="ECO:0000313" key="2">
    <source>
        <dbReference type="Proteomes" id="UP000054911"/>
    </source>
</evidence>